<dbReference type="RefSeq" id="WP_113869930.1">
    <property type="nucleotide sequence ID" value="NZ_BAABQN010000010.1"/>
</dbReference>
<gene>
    <name evidence="2" type="ORF">DES48_11190</name>
</gene>
<dbReference type="OrthoDB" id="2833863at2"/>
<comment type="caution">
    <text evidence="2">The sequence shown here is derived from an EMBL/GenBank/DDBJ whole genome shotgun (WGS) entry which is preliminary data.</text>
</comment>
<feature type="region of interest" description="Disordered" evidence="1">
    <location>
        <begin position="129"/>
        <end position="167"/>
    </location>
</feature>
<evidence type="ECO:0000256" key="1">
    <source>
        <dbReference type="SAM" id="MobiDB-lite"/>
    </source>
</evidence>
<name>A0A366DVN4_9BACI</name>
<dbReference type="Proteomes" id="UP000252254">
    <property type="component" value="Unassembled WGS sequence"/>
</dbReference>
<evidence type="ECO:0000313" key="3">
    <source>
        <dbReference type="Proteomes" id="UP000252254"/>
    </source>
</evidence>
<organism evidence="2 3">
    <name type="scientific">Paraliobacillus ryukyuensis</name>
    <dbReference type="NCBI Taxonomy" id="200904"/>
    <lineage>
        <taxon>Bacteria</taxon>
        <taxon>Bacillati</taxon>
        <taxon>Bacillota</taxon>
        <taxon>Bacilli</taxon>
        <taxon>Bacillales</taxon>
        <taxon>Bacillaceae</taxon>
        <taxon>Paraliobacillus</taxon>
    </lineage>
</organism>
<feature type="compositionally biased region" description="Basic and acidic residues" evidence="1">
    <location>
        <begin position="138"/>
        <end position="156"/>
    </location>
</feature>
<accession>A0A366DVN4</accession>
<dbReference type="EMBL" id="QNRI01000011">
    <property type="protein sequence ID" value="RBO93579.1"/>
    <property type="molecule type" value="Genomic_DNA"/>
</dbReference>
<proteinExistence type="predicted"/>
<protein>
    <submittedName>
        <fullName evidence="2">Uncharacterized protein</fullName>
    </submittedName>
</protein>
<dbReference type="AlphaFoldDB" id="A0A366DVN4"/>
<feature type="compositionally biased region" description="Low complexity" evidence="1">
    <location>
        <begin position="157"/>
        <end position="167"/>
    </location>
</feature>
<reference evidence="2 3" key="1">
    <citation type="submission" date="2018-06" db="EMBL/GenBank/DDBJ databases">
        <title>Genomic Encyclopedia of Type Strains, Phase IV (KMG-IV): sequencing the most valuable type-strain genomes for metagenomic binning, comparative biology and taxonomic classification.</title>
        <authorList>
            <person name="Goeker M."/>
        </authorList>
    </citation>
    <scope>NUCLEOTIDE SEQUENCE [LARGE SCALE GENOMIC DNA]</scope>
    <source>
        <strain evidence="2 3">DSM 15140</strain>
    </source>
</reference>
<keyword evidence="3" id="KW-1185">Reference proteome</keyword>
<evidence type="ECO:0000313" key="2">
    <source>
        <dbReference type="EMBL" id="RBO93579.1"/>
    </source>
</evidence>
<sequence>MKKLEPKIPGGYINIARKIIESKIWDKPPLYTKVWIYLLTKAQHSQFKGLKRSQLYTSIPEIIEECSWYVGFRKEKPTKDQVFQIIDWLRKCHDSFHETDTKATMITTVKATQGLLITIDNYDFYQNPKNYESNSEDNNEKSTRATREQREPDNTNKNDNNVNNDKNILSIVNKEDVESLEEIENDFKNICHEYYTDFSIGRWTKDQWLVLVDKYVDEIIQEKRYLKIRKNKRKAYVYNSIKNIAHKHDSRNGPPNNQVDNILHYDYLADE</sequence>